<dbReference type="PROSITE" id="PS00108">
    <property type="entry name" value="PROTEIN_KINASE_ST"/>
    <property type="match status" value="1"/>
</dbReference>
<dbReference type="PROSITE" id="PS50011">
    <property type="entry name" value="PROTEIN_KINASE_DOM"/>
    <property type="match status" value="1"/>
</dbReference>
<evidence type="ECO:0000259" key="1">
    <source>
        <dbReference type="PROSITE" id="PS50011"/>
    </source>
</evidence>
<gene>
    <name evidence="2" type="ORF">CCUR1050_LOCUS2406</name>
</gene>
<organism evidence="2">
    <name type="scientific">Cryptomonas curvata</name>
    <dbReference type="NCBI Taxonomy" id="233186"/>
    <lineage>
        <taxon>Eukaryota</taxon>
        <taxon>Cryptophyceae</taxon>
        <taxon>Cryptomonadales</taxon>
        <taxon>Cryptomonadaceae</taxon>
        <taxon>Cryptomonas</taxon>
    </lineage>
</organism>
<dbReference type="GO" id="GO:0004672">
    <property type="term" value="F:protein kinase activity"/>
    <property type="evidence" value="ECO:0007669"/>
    <property type="project" value="InterPro"/>
</dbReference>
<dbReference type="AlphaFoldDB" id="A0A7S0LWW4"/>
<dbReference type="SUPFAM" id="SSF56112">
    <property type="entry name" value="Protein kinase-like (PK-like)"/>
    <property type="match status" value="1"/>
</dbReference>
<dbReference type="Gene3D" id="1.10.510.10">
    <property type="entry name" value="Transferase(Phosphotransferase) domain 1"/>
    <property type="match status" value="1"/>
</dbReference>
<protein>
    <recommendedName>
        <fullName evidence="1">Protein kinase domain-containing protein</fullName>
    </recommendedName>
</protein>
<evidence type="ECO:0000313" key="2">
    <source>
        <dbReference type="EMBL" id="CAD8624730.1"/>
    </source>
</evidence>
<feature type="domain" description="Protein kinase" evidence="1">
    <location>
        <begin position="1"/>
        <end position="157"/>
    </location>
</feature>
<dbReference type="EMBL" id="HBEZ01004320">
    <property type="protein sequence ID" value="CAD8624730.1"/>
    <property type="molecule type" value="Transcribed_RNA"/>
</dbReference>
<dbReference type="InterPro" id="IPR008271">
    <property type="entry name" value="Ser/Thr_kinase_AS"/>
</dbReference>
<sequence>MEAILAGLRKMHMQGMPHGDVKPANVLCVDGRFCLADLPAVNWTATPLLTKDPVAHTLRRGKRFLCNDLWGLGLVTLNLLAGPAIFDQVKREVRELDPDAIYPPPQRAAEGAGRRRMEGAAQNWLVVALMLTVELEGWARCKEPAHSARAALESAWLRGQVPAIASSTYRQVCRDLASRLKAAVIRPADPGGDGEGTCVVDTLGYCLDVTNLARSALNAPRPYN</sequence>
<dbReference type="GO" id="GO:0005524">
    <property type="term" value="F:ATP binding"/>
    <property type="evidence" value="ECO:0007669"/>
    <property type="project" value="InterPro"/>
</dbReference>
<dbReference type="InterPro" id="IPR000719">
    <property type="entry name" value="Prot_kinase_dom"/>
</dbReference>
<name>A0A7S0LWW4_9CRYP</name>
<proteinExistence type="predicted"/>
<accession>A0A7S0LWW4</accession>
<reference evidence="2" key="1">
    <citation type="submission" date="2021-01" db="EMBL/GenBank/DDBJ databases">
        <authorList>
            <person name="Corre E."/>
            <person name="Pelletier E."/>
            <person name="Niang G."/>
            <person name="Scheremetjew M."/>
            <person name="Finn R."/>
            <person name="Kale V."/>
            <person name="Holt S."/>
            <person name="Cochrane G."/>
            <person name="Meng A."/>
            <person name="Brown T."/>
            <person name="Cohen L."/>
        </authorList>
    </citation>
    <scope>NUCLEOTIDE SEQUENCE</scope>
    <source>
        <strain evidence="2">CCAP979/52</strain>
    </source>
</reference>
<dbReference type="InterPro" id="IPR011009">
    <property type="entry name" value="Kinase-like_dom_sf"/>
</dbReference>